<dbReference type="Pfam" id="PF15982">
    <property type="entry name" value="TMEM135_C_rich"/>
    <property type="match status" value="1"/>
</dbReference>
<evidence type="ECO:0000256" key="3">
    <source>
        <dbReference type="ARBA" id="ARBA00022692"/>
    </source>
</evidence>
<keyword evidence="4 6" id="KW-1133">Transmembrane helix</keyword>
<evidence type="ECO:0000256" key="2">
    <source>
        <dbReference type="ARBA" id="ARBA00008924"/>
    </source>
</evidence>
<proteinExistence type="inferred from homology"/>
<evidence type="ECO:0000256" key="6">
    <source>
        <dbReference type="SAM" id="Phobius"/>
    </source>
</evidence>
<comment type="subcellular location">
    <subcellularLocation>
        <location evidence="1">Endomembrane system</location>
        <topology evidence="1">Multi-pass membrane protein</topology>
    </subcellularLocation>
</comment>
<gene>
    <name evidence="8" type="primary">TMEM135_1</name>
    <name evidence="9" type="synonym">TMEM135_0</name>
    <name evidence="8" type="ORF">g.8581</name>
    <name evidence="9" type="ORF">g.8582</name>
</gene>
<feature type="domain" description="Transmembrane protein 135 N-terminal" evidence="7">
    <location>
        <begin position="20"/>
        <end position="152"/>
    </location>
</feature>
<evidence type="ECO:0000313" key="9">
    <source>
        <dbReference type="EMBL" id="MDE51871.1"/>
    </source>
</evidence>
<keyword evidence="5 6" id="KW-0472">Membrane</keyword>
<evidence type="ECO:0000256" key="1">
    <source>
        <dbReference type="ARBA" id="ARBA00004127"/>
    </source>
</evidence>
<sequence length="512" mass="58089">MPSVLSKLRSSIYGREWSFPYNCYEIGHGWTPYCSQAAIDVGTSAFKNVLPLYTSLYLFTQLGLQRKYSPEAFLETFKSIITSASFLGTNLFLGVAVSCILRNNSDRYYFRVQCLLPGFIASYMALLVERPSRRPALAFYMANMSSELLFKWYVEAGYIRPLPHGETILFAIGMACWLRFVRIHGFGHDPVSVALKYLLGSQEARSRASRKPAALLAATDDQKQLQEEPGSNCPIANGTSDSCSSLIAQNGHSPPSSSSLKSQRQKLSLLARLDESVNEIFNIFFDCYHVCPHKGVSCVNYTLSPTVTRFIWGYLGRSVLNLVPRFRMLAKRPGQAFREALTSKNSLYMGLFLGSFVGTSRAAHCLLRRYSQKQENWHSVLAGALSGCSMLFAPKATLSIYIIWKCLEQYFFLAVKNGHIVRADEMICTVYAVSVNILLYVFAMQPKFIRPSYMKFIDKISDHKLHQVNRMVLDVFHPKASLGYEDWFPNLDPKFMSREFHELIFNWLIQPS</sequence>
<feature type="transmembrane region" description="Helical" evidence="6">
    <location>
        <begin position="108"/>
        <end position="128"/>
    </location>
</feature>
<reference evidence="8" key="1">
    <citation type="submission" date="2018-10" db="EMBL/GenBank/DDBJ databases">
        <title>Transcriptome assembly of Aceria tosichella (Wheat curl mite) Type 2.</title>
        <authorList>
            <person name="Scully E.D."/>
            <person name="Geib S.M."/>
            <person name="Palmer N.A."/>
            <person name="Gupta A.K."/>
            <person name="Sarath G."/>
            <person name="Tatineni S."/>
        </authorList>
    </citation>
    <scope>NUCLEOTIDE SEQUENCE</scope>
    <source>
        <strain evidence="8">LincolnNE</strain>
    </source>
</reference>
<evidence type="ECO:0000313" key="8">
    <source>
        <dbReference type="EMBL" id="MDE51229.1"/>
    </source>
</evidence>
<comment type="similarity">
    <text evidence="2">Belongs to the TMEM135 family.</text>
</comment>
<dbReference type="EMBL" id="GGYP01007100">
    <property type="protein sequence ID" value="MDE51871.1"/>
    <property type="molecule type" value="Transcribed_RNA"/>
</dbReference>
<organism evidence="8">
    <name type="scientific">Aceria tosichella</name>
    <name type="common">wheat curl mite</name>
    <dbReference type="NCBI Taxonomy" id="561515"/>
    <lineage>
        <taxon>Eukaryota</taxon>
        <taxon>Metazoa</taxon>
        <taxon>Ecdysozoa</taxon>
        <taxon>Arthropoda</taxon>
        <taxon>Chelicerata</taxon>
        <taxon>Arachnida</taxon>
        <taxon>Acari</taxon>
        <taxon>Acariformes</taxon>
        <taxon>Trombidiformes</taxon>
        <taxon>Prostigmata</taxon>
        <taxon>Eupodina</taxon>
        <taxon>Eriophyoidea</taxon>
        <taxon>Eriophyidae</taxon>
        <taxon>Eriophyinae</taxon>
        <taxon>Aceriini</taxon>
        <taxon>Aceria</taxon>
    </lineage>
</organism>
<accession>A0A6G1SLH1</accession>
<evidence type="ECO:0000256" key="4">
    <source>
        <dbReference type="ARBA" id="ARBA00022989"/>
    </source>
</evidence>
<dbReference type="InterPro" id="IPR031926">
    <property type="entry name" value="TMEM135_N"/>
</dbReference>
<dbReference type="AlphaFoldDB" id="A0A6G1SLH1"/>
<feature type="transmembrane region" description="Helical" evidence="6">
    <location>
        <begin position="80"/>
        <end position="101"/>
    </location>
</feature>
<name>A0A6G1SLH1_9ACAR</name>
<evidence type="ECO:0000259" key="7">
    <source>
        <dbReference type="Pfam" id="PF15982"/>
    </source>
</evidence>
<dbReference type="InterPro" id="IPR026749">
    <property type="entry name" value="Tmem135"/>
</dbReference>
<dbReference type="GO" id="GO:0012505">
    <property type="term" value="C:endomembrane system"/>
    <property type="evidence" value="ECO:0007669"/>
    <property type="project" value="UniProtKB-SubCell"/>
</dbReference>
<evidence type="ECO:0000256" key="5">
    <source>
        <dbReference type="ARBA" id="ARBA00023136"/>
    </source>
</evidence>
<dbReference type="PANTHER" id="PTHR12459:SF15">
    <property type="entry name" value="TRANSMEMBRANE PROTEIN 135"/>
    <property type="match status" value="1"/>
</dbReference>
<dbReference type="EMBL" id="GGYP01006458">
    <property type="protein sequence ID" value="MDE51229.1"/>
    <property type="molecule type" value="Transcribed_RNA"/>
</dbReference>
<protein>
    <submittedName>
        <fullName evidence="8">Transmembrane protein 135</fullName>
    </submittedName>
</protein>
<keyword evidence="3 6" id="KW-0812">Transmembrane</keyword>
<dbReference type="PANTHER" id="PTHR12459">
    <property type="entry name" value="TRANSMEMBRANE PROTEIN 135-RELATED"/>
    <property type="match status" value="1"/>
</dbReference>